<evidence type="ECO:0000313" key="6">
    <source>
        <dbReference type="Proteomes" id="UP000007880"/>
    </source>
</evidence>
<evidence type="ECO:0000313" key="5">
    <source>
        <dbReference type="EMBL" id="BAL99059.1"/>
    </source>
</evidence>
<dbReference type="Pfam" id="PF01547">
    <property type="entry name" value="SBP_bac_1"/>
    <property type="match status" value="1"/>
</dbReference>
<comment type="subcellular location">
    <subcellularLocation>
        <location evidence="1">Cell envelope</location>
    </subcellularLocation>
</comment>
<keyword evidence="6" id="KW-1185">Reference proteome</keyword>
<dbReference type="AlphaFoldDB" id="I0I1C2"/>
<evidence type="ECO:0000256" key="1">
    <source>
        <dbReference type="ARBA" id="ARBA00004196"/>
    </source>
</evidence>
<accession>I0I1C2</accession>
<name>I0I1C2_CALAS</name>
<dbReference type="SUPFAM" id="SSF53850">
    <property type="entry name" value="Periplasmic binding protein-like II"/>
    <property type="match status" value="1"/>
</dbReference>
<dbReference type="Gene3D" id="3.40.190.10">
    <property type="entry name" value="Periplasmic binding protein-like II"/>
    <property type="match status" value="1"/>
</dbReference>
<dbReference type="PANTHER" id="PTHR43649">
    <property type="entry name" value="ARABINOSE-BINDING PROTEIN-RELATED"/>
    <property type="match status" value="1"/>
</dbReference>
<dbReference type="KEGG" id="cap:CLDAP_10200"/>
<keyword evidence="3" id="KW-0813">Transport</keyword>
<proteinExistence type="inferred from homology"/>
<dbReference type="PANTHER" id="PTHR43649:SF31">
    <property type="entry name" value="SN-GLYCEROL-3-PHOSPHATE-BINDING PERIPLASMIC PROTEIN UGPB"/>
    <property type="match status" value="1"/>
</dbReference>
<comment type="similarity">
    <text evidence="2">Belongs to the bacterial solute-binding protein 1 family.</text>
</comment>
<organism evidence="5 6">
    <name type="scientific">Caldilinea aerophila (strain DSM 14535 / JCM 11387 / NBRC 104270 / STL-6-O1)</name>
    <dbReference type="NCBI Taxonomy" id="926550"/>
    <lineage>
        <taxon>Bacteria</taxon>
        <taxon>Bacillati</taxon>
        <taxon>Chloroflexota</taxon>
        <taxon>Caldilineae</taxon>
        <taxon>Caldilineales</taxon>
        <taxon>Caldilineaceae</taxon>
        <taxon>Caldilinea</taxon>
    </lineage>
</organism>
<sequence length="458" mass="51002">MGIAIIAGLLSGGCAAPMAPTGDITSQPGGADGRTNVTIFVGMGTGTDPDQIKAQEELAAKFNSGHERIEVEFLIVPHEQAGERFLAMAAGGNAPQLVGPNGISTVAQFFDSWADVTPFIEAENFDTSDFYGPAVELNHYPDKTVGLPLGLFPSFIFYNKDMFDAAGIDYPTHDYNDPSWNLDKLRDIAMELTLDVNGNNAKSPDFDASKIVQWGFDDSWTDARGFLTRFGAPNVGRPTTEDYRTAVVNSEEWVYGLDWLNRAVWEDHFVPDATVQQARDAAGVDPFGTNQVAMFYSHTWFMAEGLVDLPFEYDFAPAPFNQKGQRIARIHADTFTIPKNAQNQEAAWEVLKWLTAPEQIVDVCLIYGCIPARRSVETEFSKRLAERYPDVDLDVIFAAIDYLDNPNHESFVPEWGRINDVLNNNFSAVYLRPIDAKAVLDRTNQEVQQILDEYWARQ</sequence>
<evidence type="ECO:0000256" key="2">
    <source>
        <dbReference type="ARBA" id="ARBA00008520"/>
    </source>
</evidence>
<dbReference type="InterPro" id="IPR050490">
    <property type="entry name" value="Bact_solute-bd_prot1"/>
</dbReference>
<dbReference type="EMBL" id="AP012337">
    <property type="protein sequence ID" value="BAL99059.1"/>
    <property type="molecule type" value="Genomic_DNA"/>
</dbReference>
<dbReference type="STRING" id="926550.CLDAP_10200"/>
<dbReference type="GO" id="GO:0030313">
    <property type="term" value="C:cell envelope"/>
    <property type="evidence" value="ECO:0007669"/>
    <property type="project" value="UniProtKB-SubCell"/>
</dbReference>
<keyword evidence="4" id="KW-0732">Signal</keyword>
<reference evidence="5 6" key="1">
    <citation type="submission" date="2012-02" db="EMBL/GenBank/DDBJ databases">
        <title>Complete genome sequence of Caldilinea aerophila DSM 14535 (= NBRC 102666).</title>
        <authorList>
            <person name="Oguchi A."/>
            <person name="Hosoyama A."/>
            <person name="Sekine M."/>
            <person name="Fukai R."/>
            <person name="Kato Y."/>
            <person name="Nakamura S."/>
            <person name="Hanada S."/>
            <person name="Yamazaki S."/>
            <person name="Fujita N."/>
        </authorList>
    </citation>
    <scope>NUCLEOTIDE SEQUENCE [LARGE SCALE GENOMIC DNA]</scope>
    <source>
        <strain evidence="6">DSM 14535 / JCM 11387 / NBRC 104270 / STL-6-O1</strain>
    </source>
</reference>
<dbReference type="eggNOG" id="COG1653">
    <property type="taxonomic scope" value="Bacteria"/>
</dbReference>
<gene>
    <name evidence="5" type="ordered locus">CLDAP_10200</name>
</gene>
<dbReference type="InterPro" id="IPR006059">
    <property type="entry name" value="SBP"/>
</dbReference>
<dbReference type="HOGENOM" id="CLU_552869_0_0_0"/>
<protein>
    <submittedName>
        <fullName evidence="5">Putative ABC transporter substrate binding protein</fullName>
    </submittedName>
</protein>
<evidence type="ECO:0000256" key="3">
    <source>
        <dbReference type="ARBA" id="ARBA00022448"/>
    </source>
</evidence>
<evidence type="ECO:0000256" key="4">
    <source>
        <dbReference type="ARBA" id="ARBA00022729"/>
    </source>
</evidence>
<dbReference type="PATRIC" id="fig|926550.5.peg.1077"/>
<dbReference type="Proteomes" id="UP000007880">
    <property type="component" value="Chromosome"/>
</dbReference>